<organism evidence="4 5">
    <name type="scientific">Dictyostelium purpureum</name>
    <name type="common">Slime mold</name>
    <dbReference type="NCBI Taxonomy" id="5786"/>
    <lineage>
        <taxon>Eukaryota</taxon>
        <taxon>Amoebozoa</taxon>
        <taxon>Evosea</taxon>
        <taxon>Eumycetozoa</taxon>
        <taxon>Dictyostelia</taxon>
        <taxon>Dictyosteliales</taxon>
        <taxon>Dictyosteliaceae</taxon>
        <taxon>Dictyostelium</taxon>
    </lineage>
</organism>
<name>F1A1S9_DICPU</name>
<feature type="compositionally biased region" description="Acidic residues" evidence="2">
    <location>
        <begin position="201"/>
        <end position="214"/>
    </location>
</feature>
<proteinExistence type="predicted"/>
<keyword evidence="5" id="KW-1185">Reference proteome</keyword>
<gene>
    <name evidence="4" type="ORF">DICPUDRAFT_84170</name>
</gene>
<feature type="region of interest" description="Disordered" evidence="2">
    <location>
        <begin position="194"/>
        <end position="214"/>
    </location>
</feature>
<dbReference type="AlphaFoldDB" id="F1A1S9"/>
<feature type="transmembrane region" description="Helical" evidence="3">
    <location>
        <begin position="6"/>
        <end position="30"/>
    </location>
</feature>
<dbReference type="EMBL" id="GL871385">
    <property type="protein sequence ID" value="EGC29853.1"/>
    <property type="molecule type" value="Genomic_DNA"/>
</dbReference>
<evidence type="ECO:0000256" key="1">
    <source>
        <dbReference type="SAM" id="Coils"/>
    </source>
</evidence>
<keyword evidence="3" id="KW-0812">Transmembrane</keyword>
<dbReference type="KEGG" id="dpp:DICPUDRAFT_84170"/>
<dbReference type="VEuPathDB" id="AmoebaDB:DICPUDRAFT_84170"/>
<dbReference type="InParanoid" id="F1A1S9"/>
<sequence length="214" mass="25212">MDFSDLVVYFFMAVISFLIGFVYDCSILYIKLKQQQQARKDLEKEQLLKISNLKHQINKFEIENKIDHNNLSIESKKQELIDQINKNELEKLIKVTDDQSLEINQLFSLINQQKQSSQVNEIKQGSLVKEIDSIKIELDNQISNSNQLQDQILKKDEMIQLLERKIEAERQSLYQLSNEHIQALEKLNFKEGQSKTLNKEENDEISDIEENEDH</sequence>
<keyword evidence="1" id="KW-0175">Coiled coil</keyword>
<dbReference type="GeneID" id="10504941"/>
<protein>
    <submittedName>
        <fullName evidence="4">Uncharacterized protein</fullName>
    </submittedName>
</protein>
<evidence type="ECO:0000313" key="5">
    <source>
        <dbReference type="Proteomes" id="UP000001064"/>
    </source>
</evidence>
<keyword evidence="3" id="KW-0472">Membrane</keyword>
<evidence type="ECO:0000256" key="2">
    <source>
        <dbReference type="SAM" id="MobiDB-lite"/>
    </source>
</evidence>
<evidence type="ECO:0000313" key="4">
    <source>
        <dbReference type="EMBL" id="EGC29853.1"/>
    </source>
</evidence>
<evidence type="ECO:0000256" key="3">
    <source>
        <dbReference type="SAM" id="Phobius"/>
    </source>
</evidence>
<dbReference type="RefSeq" id="XP_003293627.1">
    <property type="nucleotide sequence ID" value="XM_003293579.1"/>
</dbReference>
<dbReference type="Proteomes" id="UP000001064">
    <property type="component" value="Unassembled WGS sequence"/>
</dbReference>
<accession>F1A1S9</accession>
<keyword evidence="3" id="KW-1133">Transmembrane helix</keyword>
<feature type="coiled-coil region" evidence="1">
    <location>
        <begin position="131"/>
        <end position="179"/>
    </location>
</feature>
<reference evidence="5" key="1">
    <citation type="journal article" date="2011" name="Genome Biol.">
        <title>Comparative genomics of the social amoebae Dictyostelium discoideum and Dictyostelium purpureum.</title>
        <authorList>
            <consortium name="US DOE Joint Genome Institute (JGI-PGF)"/>
            <person name="Sucgang R."/>
            <person name="Kuo A."/>
            <person name="Tian X."/>
            <person name="Salerno W."/>
            <person name="Parikh A."/>
            <person name="Feasley C.L."/>
            <person name="Dalin E."/>
            <person name="Tu H."/>
            <person name="Huang E."/>
            <person name="Barry K."/>
            <person name="Lindquist E."/>
            <person name="Shapiro H."/>
            <person name="Bruce D."/>
            <person name="Schmutz J."/>
            <person name="Salamov A."/>
            <person name="Fey P."/>
            <person name="Gaudet P."/>
            <person name="Anjard C."/>
            <person name="Babu M.M."/>
            <person name="Basu S."/>
            <person name="Bushmanova Y."/>
            <person name="van der Wel H."/>
            <person name="Katoh-Kurasawa M."/>
            <person name="Dinh C."/>
            <person name="Coutinho P.M."/>
            <person name="Saito T."/>
            <person name="Elias M."/>
            <person name="Schaap P."/>
            <person name="Kay R.R."/>
            <person name="Henrissat B."/>
            <person name="Eichinger L."/>
            <person name="Rivero F."/>
            <person name="Putnam N.H."/>
            <person name="West C.M."/>
            <person name="Loomis W.F."/>
            <person name="Chisholm R.L."/>
            <person name="Shaulsky G."/>
            <person name="Strassmann J.E."/>
            <person name="Queller D.C."/>
            <person name="Kuspa A."/>
            <person name="Grigoriev I.V."/>
        </authorList>
    </citation>
    <scope>NUCLEOTIDE SEQUENCE [LARGE SCALE GENOMIC DNA]</scope>
    <source>
        <strain evidence="5">QSDP1</strain>
    </source>
</reference>